<keyword evidence="2" id="KW-0436">Ligase</keyword>
<dbReference type="AlphaFoldDB" id="A0A1T4JMF6"/>
<evidence type="ECO:0000259" key="4">
    <source>
        <dbReference type="Pfam" id="PF13193"/>
    </source>
</evidence>
<dbReference type="PANTHER" id="PTHR43201:SF5">
    <property type="entry name" value="MEDIUM-CHAIN ACYL-COA LIGASE ACSF2, MITOCHONDRIAL"/>
    <property type="match status" value="1"/>
</dbReference>
<dbReference type="Proteomes" id="UP000190092">
    <property type="component" value="Unassembled WGS sequence"/>
</dbReference>
<evidence type="ECO:0000313" key="5">
    <source>
        <dbReference type="EMBL" id="SJZ31321.1"/>
    </source>
</evidence>
<sequence length="474" mass="52713">MCTYGEFNARVNCLAHALAALGLQRGDRVAILSENRREYLELAFAGAKLGLILCALNWRLTEEELAHCIRLTTPKVTLVSERFVGALSALEHGCHTIIELGADYEKRLAAQPVDEPDIAAQPEDGLVIIYTSGTTGLPKGALISHRAEIARLHVNCLDFDLDRTDAFVAWPPMFHMVSLDQSISLLTIGGKVVVVDGFDVARILDSVETERQWWLVLMPGMIDQVIRELRARTIRPKGIKLIGAMADLVPRAQIAEITQLLQASYANTFGSTETGIPPMSGGRIPIGEVPTDLSKSQNSLCEFRLVDAEDRDVPDGTPGELAFRGPTLFSGYWNAPEVNAKDFRGGWFHMGDMFVRRPDGRLDFVDRAKYLIKSGGENIYPAEIERVLLADHRVADAVVVRSRDEKWGEVPVAFVARRDEGLTADDLVELCRRHLAGYKRPKDIRFVAFNALPRSTTGKIQRHEVERWLAQEHA</sequence>
<dbReference type="STRING" id="225324.SAMN02745126_00173"/>
<proteinExistence type="inferred from homology"/>
<dbReference type="Pfam" id="PF00501">
    <property type="entry name" value="AMP-binding"/>
    <property type="match status" value="1"/>
</dbReference>
<dbReference type="Gene3D" id="3.30.300.30">
    <property type="match status" value="1"/>
</dbReference>
<evidence type="ECO:0000256" key="1">
    <source>
        <dbReference type="ARBA" id="ARBA00006432"/>
    </source>
</evidence>
<dbReference type="InterPro" id="IPR045851">
    <property type="entry name" value="AMP-bd_C_sf"/>
</dbReference>
<feature type="domain" description="AMP-binding enzyme C-terminal" evidence="4">
    <location>
        <begin position="383"/>
        <end position="459"/>
    </location>
</feature>
<keyword evidence="6" id="KW-1185">Reference proteome</keyword>
<dbReference type="Pfam" id="PF13193">
    <property type="entry name" value="AMP-binding_C"/>
    <property type="match status" value="1"/>
</dbReference>
<dbReference type="InterPro" id="IPR042099">
    <property type="entry name" value="ANL_N_sf"/>
</dbReference>
<dbReference type="Gene3D" id="3.40.50.12780">
    <property type="entry name" value="N-terminal domain of ligase-like"/>
    <property type="match status" value="1"/>
</dbReference>
<evidence type="ECO:0000259" key="3">
    <source>
        <dbReference type="Pfam" id="PF00501"/>
    </source>
</evidence>
<reference evidence="6" key="1">
    <citation type="submission" date="2017-02" db="EMBL/GenBank/DDBJ databases">
        <authorList>
            <person name="Varghese N."/>
            <person name="Submissions S."/>
        </authorList>
    </citation>
    <scope>NUCLEOTIDE SEQUENCE [LARGE SCALE GENOMIC DNA]</scope>
    <source>
        <strain evidence="6">ATCC 27094</strain>
    </source>
</reference>
<gene>
    <name evidence="5" type="ORF">SAMN02745126_00173</name>
</gene>
<name>A0A1T4JMF6_9HYPH</name>
<dbReference type="EMBL" id="FUWJ01000001">
    <property type="protein sequence ID" value="SJZ31321.1"/>
    <property type="molecule type" value="Genomic_DNA"/>
</dbReference>
<evidence type="ECO:0000313" key="6">
    <source>
        <dbReference type="Proteomes" id="UP000190092"/>
    </source>
</evidence>
<dbReference type="InterPro" id="IPR020845">
    <property type="entry name" value="AMP-binding_CS"/>
</dbReference>
<dbReference type="PROSITE" id="PS00455">
    <property type="entry name" value="AMP_BINDING"/>
    <property type="match status" value="1"/>
</dbReference>
<dbReference type="PANTHER" id="PTHR43201">
    <property type="entry name" value="ACYL-COA SYNTHETASE"/>
    <property type="match status" value="1"/>
</dbReference>
<dbReference type="InterPro" id="IPR025110">
    <property type="entry name" value="AMP-bd_C"/>
</dbReference>
<evidence type="ECO:0000256" key="2">
    <source>
        <dbReference type="ARBA" id="ARBA00022598"/>
    </source>
</evidence>
<feature type="domain" description="AMP-dependent synthetase/ligase" evidence="3">
    <location>
        <begin position="3"/>
        <end position="333"/>
    </location>
</feature>
<protein>
    <submittedName>
        <fullName evidence="5">Fatty-acyl-CoA synthase</fullName>
    </submittedName>
</protein>
<dbReference type="InterPro" id="IPR000873">
    <property type="entry name" value="AMP-dep_synth/lig_dom"/>
</dbReference>
<organism evidence="5 6">
    <name type="scientific">Enhydrobacter aerosaccus</name>
    <dbReference type="NCBI Taxonomy" id="225324"/>
    <lineage>
        <taxon>Bacteria</taxon>
        <taxon>Pseudomonadati</taxon>
        <taxon>Pseudomonadota</taxon>
        <taxon>Alphaproteobacteria</taxon>
        <taxon>Hyphomicrobiales</taxon>
        <taxon>Enhydrobacter</taxon>
    </lineage>
</organism>
<dbReference type="GO" id="GO:0006631">
    <property type="term" value="P:fatty acid metabolic process"/>
    <property type="evidence" value="ECO:0007669"/>
    <property type="project" value="TreeGrafter"/>
</dbReference>
<dbReference type="SUPFAM" id="SSF56801">
    <property type="entry name" value="Acetyl-CoA synthetase-like"/>
    <property type="match status" value="1"/>
</dbReference>
<accession>A0A1T4JMF6</accession>
<dbReference type="GO" id="GO:0031956">
    <property type="term" value="F:medium-chain fatty acid-CoA ligase activity"/>
    <property type="evidence" value="ECO:0007669"/>
    <property type="project" value="TreeGrafter"/>
</dbReference>
<comment type="similarity">
    <text evidence="1">Belongs to the ATP-dependent AMP-binding enzyme family.</text>
</comment>